<dbReference type="EMBL" id="JH431954">
    <property type="status" value="NOT_ANNOTATED_CDS"/>
    <property type="molecule type" value="Genomic_DNA"/>
</dbReference>
<evidence type="ECO:0008006" key="4">
    <source>
        <dbReference type="Google" id="ProtNLM"/>
    </source>
</evidence>
<reference evidence="3" key="1">
    <citation type="submission" date="2011-05" db="EMBL/GenBank/DDBJ databases">
        <authorList>
            <person name="Richards S.R."/>
            <person name="Qu J."/>
            <person name="Jiang H."/>
            <person name="Jhangiani S.N."/>
            <person name="Agravi P."/>
            <person name="Goodspeed R."/>
            <person name="Gross S."/>
            <person name="Mandapat C."/>
            <person name="Jackson L."/>
            <person name="Mathew T."/>
            <person name="Pu L."/>
            <person name="Thornton R."/>
            <person name="Saada N."/>
            <person name="Wilczek-Boney K.B."/>
            <person name="Lee S."/>
            <person name="Kovar C."/>
            <person name="Wu Y."/>
            <person name="Scherer S.E."/>
            <person name="Worley K.C."/>
            <person name="Muzny D.M."/>
            <person name="Gibbs R."/>
        </authorList>
    </citation>
    <scope>NUCLEOTIDE SEQUENCE</scope>
    <source>
        <strain evidence="3">Brora</strain>
    </source>
</reference>
<keyword evidence="3" id="KW-1185">Reference proteome</keyword>
<protein>
    <recommendedName>
        <fullName evidence="4">Antistasin-like domain-containing protein</fullName>
    </recommendedName>
</protein>
<keyword evidence="1" id="KW-0732">Signal</keyword>
<feature type="chain" id="PRO_5004580386" description="Antistasin-like domain-containing protein" evidence="1">
    <location>
        <begin position="20"/>
        <end position="75"/>
    </location>
</feature>
<dbReference type="Proteomes" id="UP000014500">
    <property type="component" value="Unassembled WGS sequence"/>
</dbReference>
<sequence>MNSNVIFFLVLLMVPTFLASCPEPNCEIPTDANCPSICPQDCGEMRKDNGCLECVCGETFFYAETPLPPQHIEHE</sequence>
<dbReference type="EnsemblMetazoa" id="SMAR013920-RA">
    <property type="protein sequence ID" value="SMAR013920-PA"/>
    <property type="gene ID" value="SMAR013920"/>
</dbReference>
<accession>T1JJ90</accession>
<evidence type="ECO:0000313" key="3">
    <source>
        <dbReference type="Proteomes" id="UP000014500"/>
    </source>
</evidence>
<feature type="signal peptide" evidence="1">
    <location>
        <begin position="1"/>
        <end position="19"/>
    </location>
</feature>
<reference evidence="2" key="2">
    <citation type="submission" date="2015-02" db="UniProtKB">
        <authorList>
            <consortium name="EnsemblMetazoa"/>
        </authorList>
    </citation>
    <scope>IDENTIFICATION</scope>
</reference>
<organism evidence="2 3">
    <name type="scientific">Strigamia maritima</name>
    <name type="common">European centipede</name>
    <name type="synonym">Geophilus maritimus</name>
    <dbReference type="NCBI Taxonomy" id="126957"/>
    <lineage>
        <taxon>Eukaryota</taxon>
        <taxon>Metazoa</taxon>
        <taxon>Ecdysozoa</taxon>
        <taxon>Arthropoda</taxon>
        <taxon>Myriapoda</taxon>
        <taxon>Chilopoda</taxon>
        <taxon>Pleurostigmophora</taxon>
        <taxon>Geophilomorpha</taxon>
        <taxon>Linotaeniidae</taxon>
        <taxon>Strigamia</taxon>
    </lineage>
</organism>
<name>T1JJ90_STRMM</name>
<evidence type="ECO:0000256" key="1">
    <source>
        <dbReference type="SAM" id="SignalP"/>
    </source>
</evidence>
<proteinExistence type="predicted"/>
<dbReference type="AlphaFoldDB" id="T1JJ90"/>
<evidence type="ECO:0000313" key="2">
    <source>
        <dbReference type="EnsemblMetazoa" id="SMAR013920-PA"/>
    </source>
</evidence>
<dbReference type="HOGENOM" id="CLU_2674230_0_0_1"/>